<evidence type="ECO:0000313" key="1">
    <source>
        <dbReference type="EMBL" id="MFF4773352.1"/>
    </source>
</evidence>
<reference evidence="1 2" key="1">
    <citation type="submission" date="2024-10" db="EMBL/GenBank/DDBJ databases">
        <title>The Natural Products Discovery Center: Release of the First 8490 Sequenced Strains for Exploring Actinobacteria Biosynthetic Diversity.</title>
        <authorList>
            <person name="Kalkreuter E."/>
            <person name="Kautsar S.A."/>
            <person name="Yang D."/>
            <person name="Bader C.D."/>
            <person name="Teijaro C.N."/>
            <person name="Fluegel L."/>
            <person name="Davis C.M."/>
            <person name="Simpson J.R."/>
            <person name="Lauterbach L."/>
            <person name="Steele A.D."/>
            <person name="Gui C."/>
            <person name="Meng S."/>
            <person name="Li G."/>
            <person name="Viehrig K."/>
            <person name="Ye F."/>
            <person name="Su P."/>
            <person name="Kiefer A.F."/>
            <person name="Nichols A."/>
            <person name="Cepeda A.J."/>
            <person name="Yan W."/>
            <person name="Fan B."/>
            <person name="Jiang Y."/>
            <person name="Adhikari A."/>
            <person name="Zheng C.-J."/>
            <person name="Schuster L."/>
            <person name="Cowan T.M."/>
            <person name="Smanski M.J."/>
            <person name="Chevrette M.G."/>
            <person name="De Carvalho L.P.S."/>
            <person name="Shen B."/>
        </authorList>
    </citation>
    <scope>NUCLEOTIDE SEQUENCE [LARGE SCALE GENOMIC DNA]</scope>
    <source>
        <strain evidence="1 2">NPDC001281</strain>
    </source>
</reference>
<dbReference type="EMBL" id="JBIAXI010000005">
    <property type="protein sequence ID" value="MFF4773352.1"/>
    <property type="molecule type" value="Genomic_DNA"/>
</dbReference>
<name>A0ABW6V218_MICFU</name>
<proteinExistence type="predicted"/>
<comment type="caution">
    <text evidence="1">The sequence shown here is derived from an EMBL/GenBank/DDBJ whole genome shotgun (WGS) entry which is preliminary data.</text>
</comment>
<protein>
    <submittedName>
        <fullName evidence="1">Uncharacterized protein</fullName>
    </submittedName>
</protein>
<organism evidence="1 2">
    <name type="scientific">Microtetraspora fusca</name>
    <dbReference type="NCBI Taxonomy" id="1997"/>
    <lineage>
        <taxon>Bacteria</taxon>
        <taxon>Bacillati</taxon>
        <taxon>Actinomycetota</taxon>
        <taxon>Actinomycetes</taxon>
        <taxon>Streptosporangiales</taxon>
        <taxon>Streptosporangiaceae</taxon>
        <taxon>Microtetraspora</taxon>
    </lineage>
</organism>
<dbReference type="RefSeq" id="WP_157544803.1">
    <property type="nucleotide sequence ID" value="NZ_BBYK01000038.1"/>
</dbReference>
<accession>A0ABW6V218</accession>
<dbReference type="Proteomes" id="UP001602119">
    <property type="component" value="Unassembled WGS sequence"/>
</dbReference>
<sequence length="154" mass="17120">MVDSPPGLINHWLAVWELNSFYARQPEQGEGQRMWAETAMYALGRAEAAGLDAITANVSRFHLRAGLIDDLGPTGSSLWNPDALAADILAALPLRRERAATWAANWQQRPRSEILTLRQCKSLLAPAQSIRGYLSKTPTTTELDEWLGLREQLP</sequence>
<keyword evidence="2" id="KW-1185">Reference proteome</keyword>
<gene>
    <name evidence="1" type="ORF">ACFY05_10890</name>
</gene>
<evidence type="ECO:0000313" key="2">
    <source>
        <dbReference type="Proteomes" id="UP001602119"/>
    </source>
</evidence>